<evidence type="ECO:0000259" key="5">
    <source>
        <dbReference type="PROSITE" id="PS50048"/>
    </source>
</evidence>
<keyword evidence="2" id="KW-0479">Metal-binding</keyword>
<evidence type="ECO:0000313" key="6">
    <source>
        <dbReference type="EMBL" id="KXN75061.1"/>
    </source>
</evidence>
<dbReference type="Gene3D" id="4.10.240.10">
    <property type="entry name" value="Zn(2)-C6 fungal-type DNA-binding domain"/>
    <property type="match status" value="1"/>
</dbReference>
<evidence type="ECO:0000256" key="3">
    <source>
        <dbReference type="ARBA" id="ARBA00023125"/>
    </source>
</evidence>
<gene>
    <name evidence="6" type="ORF">CONCODRAFT_88764</name>
</gene>
<evidence type="ECO:0000256" key="4">
    <source>
        <dbReference type="ARBA" id="ARBA00023242"/>
    </source>
</evidence>
<dbReference type="GO" id="GO:0005634">
    <property type="term" value="C:nucleus"/>
    <property type="evidence" value="ECO:0007669"/>
    <property type="project" value="UniProtKB-SubCell"/>
</dbReference>
<feature type="domain" description="Zn(2)-C6 fungal-type" evidence="5">
    <location>
        <begin position="12"/>
        <end position="41"/>
    </location>
</feature>
<sequence length="168" mass="19541">MIKTGRTRVTQACEHCRSLKLKCSSGDPCNRCRDANIQCQYSVNRPKPKPVITKPKFHRLQTKQKVLEETFQRVQALLKQYNSNDISLSSELSSEDFLELYFESSDKFQQHQFFRTPSSSPKLQDFPKILTGDFVNSKELSLVAPTMRIGNTKIFFHTIPYSYDINFY</sequence>
<dbReference type="Proteomes" id="UP000070444">
    <property type="component" value="Unassembled WGS sequence"/>
</dbReference>
<name>A0A137PJE6_CONC2</name>
<dbReference type="InterPro" id="IPR001138">
    <property type="entry name" value="Zn2Cys6_DnaBD"/>
</dbReference>
<dbReference type="SUPFAM" id="SSF57701">
    <property type="entry name" value="Zn2/Cys6 DNA-binding domain"/>
    <property type="match status" value="1"/>
</dbReference>
<evidence type="ECO:0000256" key="2">
    <source>
        <dbReference type="ARBA" id="ARBA00022723"/>
    </source>
</evidence>
<dbReference type="AlphaFoldDB" id="A0A137PJE6"/>
<dbReference type="GO" id="GO:0000981">
    <property type="term" value="F:DNA-binding transcription factor activity, RNA polymerase II-specific"/>
    <property type="evidence" value="ECO:0007669"/>
    <property type="project" value="InterPro"/>
</dbReference>
<dbReference type="CDD" id="cd00067">
    <property type="entry name" value="GAL4"/>
    <property type="match status" value="1"/>
</dbReference>
<dbReference type="PANTHER" id="PTHR46910:SF3">
    <property type="entry name" value="HALOTOLERANCE PROTEIN 9-RELATED"/>
    <property type="match status" value="1"/>
</dbReference>
<accession>A0A137PJE6</accession>
<organism evidence="6 7">
    <name type="scientific">Conidiobolus coronatus (strain ATCC 28846 / CBS 209.66 / NRRL 28638)</name>
    <name type="common">Delacroixia coronata</name>
    <dbReference type="NCBI Taxonomy" id="796925"/>
    <lineage>
        <taxon>Eukaryota</taxon>
        <taxon>Fungi</taxon>
        <taxon>Fungi incertae sedis</taxon>
        <taxon>Zoopagomycota</taxon>
        <taxon>Entomophthoromycotina</taxon>
        <taxon>Entomophthoromycetes</taxon>
        <taxon>Entomophthorales</taxon>
        <taxon>Ancylistaceae</taxon>
        <taxon>Conidiobolus</taxon>
    </lineage>
</organism>
<dbReference type="InterPro" id="IPR036864">
    <property type="entry name" value="Zn2-C6_fun-type_DNA-bd_sf"/>
</dbReference>
<dbReference type="GO" id="GO:0008270">
    <property type="term" value="F:zinc ion binding"/>
    <property type="evidence" value="ECO:0007669"/>
    <property type="project" value="InterPro"/>
</dbReference>
<dbReference type="PANTHER" id="PTHR46910">
    <property type="entry name" value="TRANSCRIPTION FACTOR PDR1"/>
    <property type="match status" value="1"/>
</dbReference>
<dbReference type="SMART" id="SM00066">
    <property type="entry name" value="GAL4"/>
    <property type="match status" value="1"/>
</dbReference>
<dbReference type="OrthoDB" id="4151048at2759"/>
<dbReference type="InterPro" id="IPR050987">
    <property type="entry name" value="AtrR-like"/>
</dbReference>
<proteinExistence type="predicted"/>
<dbReference type="GO" id="GO:0003677">
    <property type="term" value="F:DNA binding"/>
    <property type="evidence" value="ECO:0007669"/>
    <property type="project" value="UniProtKB-KW"/>
</dbReference>
<dbReference type="Pfam" id="PF00172">
    <property type="entry name" value="Zn_clus"/>
    <property type="match status" value="1"/>
</dbReference>
<keyword evidence="4" id="KW-0539">Nucleus</keyword>
<dbReference type="PROSITE" id="PS00463">
    <property type="entry name" value="ZN2_CY6_FUNGAL_1"/>
    <property type="match status" value="1"/>
</dbReference>
<dbReference type="EMBL" id="KQ964418">
    <property type="protein sequence ID" value="KXN75061.1"/>
    <property type="molecule type" value="Genomic_DNA"/>
</dbReference>
<evidence type="ECO:0000256" key="1">
    <source>
        <dbReference type="ARBA" id="ARBA00004123"/>
    </source>
</evidence>
<keyword evidence="7" id="KW-1185">Reference proteome</keyword>
<keyword evidence="3" id="KW-0238">DNA-binding</keyword>
<evidence type="ECO:0000313" key="7">
    <source>
        <dbReference type="Proteomes" id="UP000070444"/>
    </source>
</evidence>
<dbReference type="PROSITE" id="PS50048">
    <property type="entry name" value="ZN2_CY6_FUNGAL_2"/>
    <property type="match status" value="1"/>
</dbReference>
<protein>
    <recommendedName>
        <fullName evidence="5">Zn(2)-C6 fungal-type domain-containing protein</fullName>
    </recommendedName>
</protein>
<comment type="subcellular location">
    <subcellularLocation>
        <location evidence="1">Nucleus</location>
    </subcellularLocation>
</comment>
<reference evidence="6 7" key="1">
    <citation type="journal article" date="2015" name="Genome Biol. Evol.">
        <title>Phylogenomic analyses indicate that early fungi evolved digesting cell walls of algal ancestors of land plants.</title>
        <authorList>
            <person name="Chang Y."/>
            <person name="Wang S."/>
            <person name="Sekimoto S."/>
            <person name="Aerts A.L."/>
            <person name="Choi C."/>
            <person name="Clum A."/>
            <person name="LaButti K.M."/>
            <person name="Lindquist E.A."/>
            <person name="Yee Ngan C."/>
            <person name="Ohm R.A."/>
            <person name="Salamov A.A."/>
            <person name="Grigoriev I.V."/>
            <person name="Spatafora J.W."/>
            <person name="Berbee M.L."/>
        </authorList>
    </citation>
    <scope>NUCLEOTIDE SEQUENCE [LARGE SCALE GENOMIC DNA]</scope>
    <source>
        <strain evidence="6 7">NRRL 28638</strain>
    </source>
</reference>